<evidence type="ECO:0000256" key="11">
    <source>
        <dbReference type="ARBA" id="ARBA00022777"/>
    </source>
</evidence>
<dbReference type="Pfam" id="PF00069">
    <property type="entry name" value="Pkinase"/>
    <property type="match status" value="1"/>
</dbReference>
<reference evidence="21" key="1">
    <citation type="submission" date="2025-08" db="UniProtKB">
        <authorList>
            <consortium name="RefSeq"/>
        </authorList>
    </citation>
    <scope>IDENTIFICATION</scope>
    <source>
        <tissue evidence="21">Fruit stalk</tissue>
    </source>
</reference>
<keyword evidence="14 18" id="KW-0472">Membrane</keyword>
<keyword evidence="13 18" id="KW-1133">Transmembrane helix</keyword>
<dbReference type="InterPro" id="IPR001611">
    <property type="entry name" value="Leu-rich_rpt"/>
</dbReference>
<feature type="domain" description="Protein kinase" evidence="19">
    <location>
        <begin position="229"/>
        <end position="508"/>
    </location>
</feature>
<keyword evidence="9" id="KW-0677">Repeat</keyword>
<evidence type="ECO:0000256" key="4">
    <source>
        <dbReference type="ARBA" id="ARBA00022527"/>
    </source>
</evidence>
<evidence type="ECO:0000256" key="6">
    <source>
        <dbReference type="ARBA" id="ARBA00022679"/>
    </source>
</evidence>
<comment type="subcellular location">
    <subcellularLocation>
        <location evidence="1">Membrane</location>
        <topology evidence="1">Single-pass type I membrane protein</topology>
    </subcellularLocation>
</comment>
<dbReference type="PANTHER" id="PTHR48005">
    <property type="entry name" value="LEUCINE RICH REPEAT KINASE 2"/>
    <property type="match status" value="1"/>
</dbReference>
<evidence type="ECO:0000256" key="10">
    <source>
        <dbReference type="ARBA" id="ARBA00022741"/>
    </source>
</evidence>
<evidence type="ECO:0000256" key="5">
    <source>
        <dbReference type="ARBA" id="ARBA00022614"/>
    </source>
</evidence>
<dbReference type="GeneID" id="111310487"/>
<dbReference type="GO" id="GO:0016020">
    <property type="term" value="C:membrane"/>
    <property type="evidence" value="ECO:0007669"/>
    <property type="project" value="UniProtKB-SubCell"/>
</dbReference>
<dbReference type="PROSITE" id="PS50011">
    <property type="entry name" value="PROTEIN_KINASE_DOM"/>
    <property type="match status" value="1"/>
</dbReference>
<organism evidence="20 21">
    <name type="scientific">Durio zibethinus</name>
    <name type="common">Durian</name>
    <dbReference type="NCBI Taxonomy" id="66656"/>
    <lineage>
        <taxon>Eukaryota</taxon>
        <taxon>Viridiplantae</taxon>
        <taxon>Streptophyta</taxon>
        <taxon>Embryophyta</taxon>
        <taxon>Tracheophyta</taxon>
        <taxon>Spermatophyta</taxon>
        <taxon>Magnoliopsida</taxon>
        <taxon>eudicotyledons</taxon>
        <taxon>Gunneridae</taxon>
        <taxon>Pentapetalae</taxon>
        <taxon>rosids</taxon>
        <taxon>malvids</taxon>
        <taxon>Malvales</taxon>
        <taxon>Malvaceae</taxon>
        <taxon>Helicteroideae</taxon>
        <taxon>Durio</taxon>
    </lineage>
</organism>
<evidence type="ECO:0000313" key="20">
    <source>
        <dbReference type="Proteomes" id="UP000515121"/>
    </source>
</evidence>
<keyword evidence="12" id="KW-0067">ATP-binding</keyword>
<keyword evidence="7 18" id="KW-0812">Transmembrane</keyword>
<dbReference type="EC" id="2.7.11.1" evidence="3"/>
<evidence type="ECO:0000256" key="17">
    <source>
        <dbReference type="ARBA" id="ARBA00048679"/>
    </source>
</evidence>
<dbReference type="FunFam" id="1.10.510.10:FF:001023">
    <property type="entry name" value="Os07g0541700 protein"/>
    <property type="match status" value="1"/>
</dbReference>
<keyword evidence="20" id="KW-1185">Reference proteome</keyword>
<keyword evidence="5" id="KW-0433">Leucine-rich repeat</keyword>
<feature type="transmembrane region" description="Helical" evidence="18">
    <location>
        <begin position="217"/>
        <end position="236"/>
    </location>
</feature>
<evidence type="ECO:0000256" key="16">
    <source>
        <dbReference type="ARBA" id="ARBA00047899"/>
    </source>
</evidence>
<keyword evidence="8" id="KW-0732">Signal</keyword>
<evidence type="ECO:0000256" key="12">
    <source>
        <dbReference type="ARBA" id="ARBA00022840"/>
    </source>
</evidence>
<dbReference type="OrthoDB" id="676979at2759"/>
<dbReference type="PROSITE" id="PS00109">
    <property type="entry name" value="PROTEIN_KINASE_TYR"/>
    <property type="match status" value="1"/>
</dbReference>
<dbReference type="GO" id="GO:0005524">
    <property type="term" value="F:ATP binding"/>
    <property type="evidence" value="ECO:0007669"/>
    <property type="project" value="UniProtKB-KW"/>
</dbReference>
<dbReference type="Proteomes" id="UP000515121">
    <property type="component" value="Unplaced"/>
</dbReference>
<keyword evidence="4" id="KW-0723">Serine/threonine-protein kinase</keyword>
<evidence type="ECO:0000256" key="18">
    <source>
        <dbReference type="SAM" id="Phobius"/>
    </source>
</evidence>
<keyword evidence="10" id="KW-0547">Nucleotide-binding</keyword>
<evidence type="ECO:0000259" key="19">
    <source>
        <dbReference type="PROSITE" id="PS50011"/>
    </source>
</evidence>
<proteinExistence type="inferred from homology"/>
<evidence type="ECO:0000256" key="3">
    <source>
        <dbReference type="ARBA" id="ARBA00012513"/>
    </source>
</evidence>
<dbReference type="KEGG" id="dzi:111310487"/>
<keyword evidence="6" id="KW-0808">Transferase</keyword>
<evidence type="ECO:0000256" key="1">
    <source>
        <dbReference type="ARBA" id="ARBA00004479"/>
    </source>
</evidence>
<accession>A0A6P6ALL7</accession>
<keyword evidence="15" id="KW-0325">Glycoprotein</keyword>
<keyword evidence="11" id="KW-0418">Kinase</keyword>
<evidence type="ECO:0000256" key="13">
    <source>
        <dbReference type="ARBA" id="ARBA00022989"/>
    </source>
</evidence>
<dbReference type="InterPro" id="IPR008266">
    <property type="entry name" value="Tyr_kinase_AS"/>
</dbReference>
<evidence type="ECO:0000256" key="9">
    <source>
        <dbReference type="ARBA" id="ARBA00022737"/>
    </source>
</evidence>
<evidence type="ECO:0000256" key="14">
    <source>
        <dbReference type="ARBA" id="ARBA00023136"/>
    </source>
</evidence>
<dbReference type="GO" id="GO:0004674">
    <property type="term" value="F:protein serine/threonine kinase activity"/>
    <property type="evidence" value="ECO:0007669"/>
    <property type="project" value="UniProtKB-KW"/>
</dbReference>
<gene>
    <name evidence="21" type="primary">LOC111310487</name>
</gene>
<evidence type="ECO:0000256" key="2">
    <source>
        <dbReference type="ARBA" id="ARBA00009592"/>
    </source>
</evidence>
<dbReference type="InterPro" id="IPR000719">
    <property type="entry name" value="Prot_kinase_dom"/>
</dbReference>
<evidence type="ECO:0000256" key="7">
    <source>
        <dbReference type="ARBA" id="ARBA00022692"/>
    </source>
</evidence>
<protein>
    <recommendedName>
        <fullName evidence="3">non-specific serine/threonine protein kinase</fullName>
        <ecNumber evidence="3">2.7.11.1</ecNumber>
    </recommendedName>
</protein>
<evidence type="ECO:0000313" key="21">
    <source>
        <dbReference type="RefSeq" id="XP_022765725.1"/>
    </source>
</evidence>
<dbReference type="SUPFAM" id="SSF52058">
    <property type="entry name" value="L domain-like"/>
    <property type="match status" value="1"/>
</dbReference>
<comment type="catalytic activity">
    <reaction evidence="16">
        <text>L-threonyl-[protein] + ATP = O-phospho-L-threonyl-[protein] + ADP + H(+)</text>
        <dbReference type="Rhea" id="RHEA:46608"/>
        <dbReference type="Rhea" id="RHEA-COMP:11060"/>
        <dbReference type="Rhea" id="RHEA-COMP:11605"/>
        <dbReference type="ChEBI" id="CHEBI:15378"/>
        <dbReference type="ChEBI" id="CHEBI:30013"/>
        <dbReference type="ChEBI" id="CHEBI:30616"/>
        <dbReference type="ChEBI" id="CHEBI:61977"/>
        <dbReference type="ChEBI" id="CHEBI:456216"/>
        <dbReference type="EC" id="2.7.11.1"/>
    </reaction>
</comment>
<dbReference type="FunFam" id="3.80.10.10:FF:000041">
    <property type="entry name" value="LRR receptor-like serine/threonine-protein kinase ERECTA"/>
    <property type="match status" value="1"/>
</dbReference>
<dbReference type="SUPFAM" id="SSF56112">
    <property type="entry name" value="Protein kinase-like (PK-like)"/>
    <property type="match status" value="1"/>
</dbReference>
<comment type="similarity">
    <text evidence="2">Belongs to the RLP family.</text>
</comment>
<dbReference type="Gene3D" id="3.80.10.10">
    <property type="entry name" value="Ribonuclease Inhibitor"/>
    <property type="match status" value="1"/>
</dbReference>
<comment type="catalytic activity">
    <reaction evidence="17">
        <text>L-seryl-[protein] + ATP = O-phospho-L-seryl-[protein] + ADP + H(+)</text>
        <dbReference type="Rhea" id="RHEA:17989"/>
        <dbReference type="Rhea" id="RHEA-COMP:9863"/>
        <dbReference type="Rhea" id="RHEA-COMP:11604"/>
        <dbReference type="ChEBI" id="CHEBI:15378"/>
        <dbReference type="ChEBI" id="CHEBI:29999"/>
        <dbReference type="ChEBI" id="CHEBI:30616"/>
        <dbReference type="ChEBI" id="CHEBI:83421"/>
        <dbReference type="ChEBI" id="CHEBI:456216"/>
        <dbReference type="EC" id="2.7.11.1"/>
    </reaction>
</comment>
<dbReference type="Gene3D" id="1.10.510.10">
    <property type="entry name" value="Transferase(Phosphotransferase) domain 1"/>
    <property type="match status" value="1"/>
</dbReference>
<evidence type="ECO:0000256" key="8">
    <source>
        <dbReference type="ARBA" id="ARBA00022729"/>
    </source>
</evidence>
<dbReference type="RefSeq" id="XP_022765725.1">
    <property type="nucleotide sequence ID" value="XM_022909990.1"/>
</dbReference>
<evidence type="ECO:0000256" key="15">
    <source>
        <dbReference type="ARBA" id="ARBA00023180"/>
    </source>
</evidence>
<sequence length="595" mass="65856">MLVSLTELIFFYNNFSGSISASLGNLTSLSTLYLDQNMFSGSIPASIGNRTKLVGLSLLYNHLSGLIPSFSNLTRLESFQISDNHLGGPLHENVCLGGQLIYLGAINNNLTDLSQNLHIGEIPQQLAKLLSLEILDLSHNMLNGSIPNSFNDLQSLTVVNISYNQLVGPIPNIRAFHEASFDALRNNKGLCGNATGLMHCDVAAASNSVGHRKSTKVIIFIVLSLFGLLLLPFIMAGRGYGAIYKTVLLIGEVVAVKKLLQSENNMISNNLKAFESEIHGLSEIRHRNIVKLYGFCSHPKNSFLVYEFVERGSLKMVLRNKDEAMELDWEKRLNVVKGVAYALSYMHHDHSLPIIHRDISSNNVLLDLDYEAHVLDFETARLLKPYTSTWTSLAGTFRLNLGFRVRLNLKVVYKSLRAENKLESKRGNWPYGILLLVGEVGCVRGLGGCQMGIGVTLWEVLRIMGVELRECQWLGSQGPMFNTLSELVANGLRVQGTEGRVQGATQWLLVVPASLSSAAETAQLEAQRLLRGAAWQLDLWLSSDGAQARMRIRTLNRVSDKLGLPFQSDLHIIKNSKNYSVEIETNCNSANAYAR</sequence>
<dbReference type="InterPro" id="IPR051420">
    <property type="entry name" value="Ser_Thr_Kinases_DiverseReg"/>
</dbReference>
<dbReference type="InterPro" id="IPR011009">
    <property type="entry name" value="Kinase-like_dom_sf"/>
</dbReference>
<dbReference type="Pfam" id="PF00560">
    <property type="entry name" value="LRR_1"/>
    <property type="match status" value="3"/>
</dbReference>
<dbReference type="AlphaFoldDB" id="A0A6P6ALL7"/>
<name>A0A6P6ALL7_DURZI</name>
<dbReference type="InterPro" id="IPR032675">
    <property type="entry name" value="LRR_dom_sf"/>
</dbReference>
<dbReference type="PANTHER" id="PTHR48005:SF72">
    <property type="entry name" value="REPEAT RECEPTOR-LIKE PROTEIN KINASE FAMILY PROTEIN, PUTATIVE-RELATED"/>
    <property type="match status" value="1"/>
</dbReference>